<protein>
    <submittedName>
        <fullName evidence="2">Flagellin</fullName>
    </submittedName>
</protein>
<proteinExistence type="predicted"/>
<gene>
    <name evidence="2" type="primary">fliC</name>
</gene>
<evidence type="ECO:0000313" key="2">
    <source>
        <dbReference type="EMBL" id="CBM40885.1"/>
    </source>
</evidence>
<organism evidence="2">
    <name type="scientific">Ralstonia insidiosa</name>
    <dbReference type="NCBI Taxonomy" id="190721"/>
    <lineage>
        <taxon>Bacteria</taxon>
        <taxon>Pseudomonadati</taxon>
        <taxon>Pseudomonadota</taxon>
        <taxon>Betaproteobacteria</taxon>
        <taxon>Burkholderiales</taxon>
        <taxon>Burkholderiaceae</taxon>
        <taxon>Ralstonia</taxon>
    </lineage>
</organism>
<feature type="non-terminal residue" evidence="2">
    <location>
        <position position="152"/>
    </location>
</feature>
<dbReference type="AlphaFoldDB" id="D7GLG0"/>
<keyword evidence="2" id="KW-0282">Flagellum</keyword>
<sequence>NKPAAYEPAGSGSQQRRSVDHRPGQPGQGIPTAGHGQQEHRNQRQLQRRQTVRWFGDLDGVPVRPKLDHGRCYGYQRQPVVLRYADRYERDQRCQRHGSPSCHCHRPDQPEGSSRKPGCTTKRSELDHQHADLVEHRAVGCQVDHDRYGLRI</sequence>
<name>D7GLG0_9RALS</name>
<feature type="region of interest" description="Disordered" evidence="1">
    <location>
        <begin position="1"/>
        <end position="60"/>
    </location>
</feature>
<keyword evidence="2" id="KW-0966">Cell projection</keyword>
<feature type="non-terminal residue" evidence="2">
    <location>
        <position position="1"/>
    </location>
</feature>
<accession>D7GLG0</accession>
<keyword evidence="2" id="KW-0969">Cilium</keyword>
<reference evidence="2" key="1">
    <citation type="journal article" date="2011" name="BMC Microbiol.">
        <title>Genotypic and phenotypic diversity of Ralstonia pickettii and Ralstonia insidiosa isolates from clinical and environmental sources including High-purity Water. Diversity in Ralstonia pickettii.</title>
        <authorList>
            <person name="Ryan M.P."/>
            <person name="Pembroke J.T."/>
            <person name="Adley C.C."/>
        </authorList>
    </citation>
    <scope>NUCLEOTIDE SEQUENCE</scope>
    <source>
        <strain evidence="2">ULI185</strain>
    </source>
</reference>
<feature type="region of interest" description="Disordered" evidence="1">
    <location>
        <begin position="95"/>
        <end position="123"/>
    </location>
</feature>
<dbReference type="EMBL" id="FN869056">
    <property type="protein sequence ID" value="CBM40885.1"/>
    <property type="molecule type" value="Genomic_DNA"/>
</dbReference>
<evidence type="ECO:0000256" key="1">
    <source>
        <dbReference type="SAM" id="MobiDB-lite"/>
    </source>
</evidence>